<sequence>MFLAFFKIYKVTGKLSEQVFEKLKFEKVKQQDFYHDFDVEDGVHLSVMEYRKSLIGKDPYPVDYFKKKSDQNVGN</sequence>
<evidence type="ECO:0000313" key="2">
    <source>
        <dbReference type="Proteomes" id="UP000013270"/>
    </source>
</evidence>
<protein>
    <submittedName>
        <fullName evidence="1">Uncharacterized protein</fullName>
    </submittedName>
</protein>
<gene>
    <name evidence="1" type="ORF">F963_00818</name>
</gene>
<dbReference type="Proteomes" id="UP000013270">
    <property type="component" value="Unassembled WGS sequence"/>
</dbReference>
<dbReference type="EMBL" id="APPK01000019">
    <property type="protein sequence ID" value="ENV23113.1"/>
    <property type="molecule type" value="Genomic_DNA"/>
</dbReference>
<organism evidence="1 2">
    <name type="scientific">Acinetobacter bereziniae NIPH 3</name>
    <dbReference type="NCBI Taxonomy" id="1217651"/>
    <lineage>
        <taxon>Bacteria</taxon>
        <taxon>Pseudomonadati</taxon>
        <taxon>Pseudomonadota</taxon>
        <taxon>Gammaproteobacteria</taxon>
        <taxon>Moraxellales</taxon>
        <taxon>Moraxellaceae</taxon>
        <taxon>Acinetobacter</taxon>
    </lineage>
</organism>
<comment type="caution">
    <text evidence="1">The sequence shown here is derived from an EMBL/GenBank/DDBJ whole genome shotgun (WGS) entry which is preliminary data.</text>
</comment>
<dbReference type="RefSeq" id="WP_004828610.1">
    <property type="nucleotide sequence ID" value="NZ_KB849466.1"/>
</dbReference>
<dbReference type="AlphaFoldDB" id="N8YUB5"/>
<name>N8YUB5_ACIBZ</name>
<dbReference type="PATRIC" id="fig|1217651.3.peg.788"/>
<evidence type="ECO:0000313" key="1">
    <source>
        <dbReference type="EMBL" id="ENV23113.1"/>
    </source>
</evidence>
<proteinExistence type="predicted"/>
<dbReference type="HOGENOM" id="CLU_2748481_0_0_6"/>
<accession>N8YUB5</accession>
<reference evidence="1 2" key="1">
    <citation type="submission" date="2013-02" db="EMBL/GenBank/DDBJ databases">
        <title>The Genome Sequence of Acinetobacter bereziniae NIPH 3.</title>
        <authorList>
            <consortium name="The Broad Institute Genome Sequencing Platform"/>
            <consortium name="The Broad Institute Genome Sequencing Center for Infectious Disease"/>
            <person name="Cerqueira G."/>
            <person name="Feldgarden M."/>
            <person name="Courvalin P."/>
            <person name="Perichon B."/>
            <person name="Grillot-Courvalin C."/>
            <person name="Clermont D."/>
            <person name="Rocha E."/>
            <person name="Yoon E.-J."/>
            <person name="Nemec A."/>
            <person name="Walker B."/>
            <person name="Young S.K."/>
            <person name="Zeng Q."/>
            <person name="Gargeya S."/>
            <person name="Fitzgerald M."/>
            <person name="Haas B."/>
            <person name="Abouelleil A."/>
            <person name="Alvarado L."/>
            <person name="Arachchi H.M."/>
            <person name="Berlin A.M."/>
            <person name="Chapman S.B."/>
            <person name="Dewar J."/>
            <person name="Goldberg J."/>
            <person name="Griggs A."/>
            <person name="Gujja S."/>
            <person name="Hansen M."/>
            <person name="Howarth C."/>
            <person name="Imamovic A."/>
            <person name="Larimer J."/>
            <person name="McCowan C."/>
            <person name="Murphy C."/>
            <person name="Neiman D."/>
            <person name="Pearson M."/>
            <person name="Priest M."/>
            <person name="Roberts A."/>
            <person name="Saif S."/>
            <person name="Shea T."/>
            <person name="Sisk P."/>
            <person name="Sykes S."/>
            <person name="Wortman J."/>
            <person name="Nusbaum C."/>
            <person name="Birren B."/>
        </authorList>
    </citation>
    <scope>NUCLEOTIDE SEQUENCE [LARGE SCALE GENOMIC DNA]</scope>
    <source>
        <strain evidence="1 2">NIPH 3</strain>
    </source>
</reference>